<evidence type="ECO:0000256" key="4">
    <source>
        <dbReference type="ARBA" id="ARBA00023008"/>
    </source>
</evidence>
<dbReference type="EMBL" id="CP031337">
    <property type="protein sequence ID" value="AXK38070.1"/>
    <property type="molecule type" value="Genomic_DNA"/>
</dbReference>
<dbReference type="RefSeq" id="WP_115431952.1">
    <property type="nucleotide sequence ID" value="NZ_CP031337.1"/>
</dbReference>
<evidence type="ECO:0000259" key="6">
    <source>
        <dbReference type="Pfam" id="PF07731"/>
    </source>
</evidence>
<dbReference type="CDD" id="cd13860">
    <property type="entry name" value="CuRO_1_2dMco_1"/>
    <property type="match status" value="1"/>
</dbReference>
<dbReference type="Pfam" id="PF07732">
    <property type="entry name" value="Cu-oxidase_3"/>
    <property type="match status" value="1"/>
</dbReference>
<dbReference type="Pfam" id="PF07731">
    <property type="entry name" value="Cu-oxidase_2"/>
    <property type="match status" value="1"/>
</dbReference>
<organism evidence="8 9">
    <name type="scientific">Crenobacter cavernae</name>
    <dbReference type="NCBI Taxonomy" id="2290923"/>
    <lineage>
        <taxon>Bacteria</taxon>
        <taxon>Pseudomonadati</taxon>
        <taxon>Pseudomonadota</taxon>
        <taxon>Betaproteobacteria</taxon>
        <taxon>Neisseriales</taxon>
        <taxon>Neisseriaceae</taxon>
        <taxon>Crenobacter</taxon>
    </lineage>
</organism>
<dbReference type="AlphaFoldDB" id="A0A345Y2B8"/>
<comment type="subcellular location">
    <subcellularLocation>
        <location evidence="1">Cell outer membrane</location>
        <topology evidence="1">Lipid-anchor</topology>
    </subcellularLocation>
</comment>
<dbReference type="GO" id="GO:0016491">
    <property type="term" value="F:oxidoreductase activity"/>
    <property type="evidence" value="ECO:0007669"/>
    <property type="project" value="UniProtKB-KW"/>
</dbReference>
<evidence type="ECO:0000313" key="9">
    <source>
        <dbReference type="Proteomes" id="UP000254537"/>
    </source>
</evidence>
<dbReference type="InterPro" id="IPR011706">
    <property type="entry name" value="Cu-oxidase_C"/>
</dbReference>
<dbReference type="PANTHER" id="PTHR11709">
    <property type="entry name" value="MULTI-COPPER OXIDASE"/>
    <property type="match status" value="1"/>
</dbReference>
<dbReference type="CDD" id="cd04202">
    <property type="entry name" value="CuRO_D2_2dMcoN_like"/>
    <property type="match status" value="1"/>
</dbReference>
<dbReference type="GO" id="GO:0005507">
    <property type="term" value="F:copper ion binding"/>
    <property type="evidence" value="ECO:0007669"/>
    <property type="project" value="InterPro"/>
</dbReference>
<keyword evidence="3" id="KW-0560">Oxidoreductase</keyword>
<evidence type="ECO:0000259" key="7">
    <source>
        <dbReference type="Pfam" id="PF07732"/>
    </source>
</evidence>
<sequence length="421" mass="46052">MDRRKFLSVGAASAGVLMARAAMAAPQAGVIGEAGPAAGGHAPVVTLNGKSAKWRMRDGVKEFHLIAEEVEREFAPGMKVKCWGYNGMTPGPTLEAVEGERIRIYVTNKLKEHTTVHWHGLFLPSGMDGVGGLSQPHIKPGETYAYEFTLKNSGTFMYHPHADEMVQLALGMMGLFIVHPKRPVGPKPDRDYAMLLHNWDIEPGTRIAKPATMTDFNLWTINSKVFPAIAPMVARTGERVRIRIGNLSMHEHPMHLHGFAFKTVGTDGGWVPVSAQMPEVTVIVGVGQTRTIEFVADEPGDWAFHCHKSHHTMNAMGHDTPNLIGVDQKAAEEKLRDIIPGYMAMGSNGMADMSEMAGMPLPDNTLPMMDGKGPYGPLEMGGMFTVLKVRDRLPAGDYRDPGWYQAPKGTVAYKTRAPDFS</sequence>
<evidence type="ECO:0000256" key="5">
    <source>
        <dbReference type="SAM" id="SignalP"/>
    </source>
</evidence>
<dbReference type="InterPro" id="IPR045087">
    <property type="entry name" value="Cu-oxidase_fam"/>
</dbReference>
<dbReference type="Gene3D" id="2.60.40.420">
    <property type="entry name" value="Cupredoxins - blue copper proteins"/>
    <property type="match status" value="2"/>
</dbReference>
<feature type="signal peptide" evidence="5">
    <location>
        <begin position="1"/>
        <end position="24"/>
    </location>
</feature>
<dbReference type="InterPro" id="IPR011707">
    <property type="entry name" value="Cu-oxidase-like_N"/>
</dbReference>
<dbReference type="GO" id="GO:0009279">
    <property type="term" value="C:cell outer membrane"/>
    <property type="evidence" value="ECO:0007669"/>
    <property type="project" value="UniProtKB-SubCell"/>
</dbReference>
<feature type="chain" id="PRO_5017047646" evidence="5">
    <location>
        <begin position="25"/>
        <end position="421"/>
    </location>
</feature>
<evidence type="ECO:0000313" key="8">
    <source>
        <dbReference type="EMBL" id="AXK38070.1"/>
    </source>
</evidence>
<feature type="domain" description="Plastocyanin-like" evidence="6">
    <location>
        <begin position="212"/>
        <end position="318"/>
    </location>
</feature>
<feature type="domain" description="Plastocyanin-like" evidence="7">
    <location>
        <begin position="70"/>
        <end position="182"/>
    </location>
</feature>
<dbReference type="Proteomes" id="UP000254537">
    <property type="component" value="Chromosome"/>
</dbReference>
<accession>A0A345Y2B8</accession>
<keyword evidence="2" id="KW-0479">Metal-binding</keyword>
<proteinExistence type="predicted"/>
<dbReference type="KEGG" id="ccah:DWG20_00730"/>
<name>A0A345Y2B8_9NEIS</name>
<dbReference type="SUPFAM" id="SSF49503">
    <property type="entry name" value="Cupredoxins"/>
    <property type="match status" value="2"/>
</dbReference>
<dbReference type="InterPro" id="IPR008972">
    <property type="entry name" value="Cupredoxin"/>
</dbReference>
<keyword evidence="4" id="KW-0186">Copper</keyword>
<keyword evidence="5" id="KW-0732">Signal</keyword>
<dbReference type="InterPro" id="IPR002355">
    <property type="entry name" value="Cu_oxidase_Cu_BS"/>
</dbReference>
<evidence type="ECO:0000256" key="1">
    <source>
        <dbReference type="ARBA" id="ARBA00004459"/>
    </source>
</evidence>
<gene>
    <name evidence="8" type="ORF">DWG20_00730</name>
</gene>
<protein>
    <submittedName>
        <fullName evidence="8">Copper oxidase</fullName>
    </submittedName>
</protein>
<evidence type="ECO:0000256" key="2">
    <source>
        <dbReference type="ARBA" id="ARBA00022723"/>
    </source>
</evidence>
<dbReference type="PROSITE" id="PS00080">
    <property type="entry name" value="MULTICOPPER_OXIDASE2"/>
    <property type="match status" value="1"/>
</dbReference>
<reference evidence="8 9" key="1">
    <citation type="submission" date="2018-07" db="EMBL/GenBank/DDBJ databases">
        <title>Crenobacter cavernae sp. nov., isolated from a karst cave.</title>
        <authorList>
            <person name="Zhu H."/>
        </authorList>
    </citation>
    <scope>NUCLEOTIDE SEQUENCE [LARGE SCALE GENOMIC DNA]</scope>
    <source>
        <strain evidence="8 9">K1W11S-77</strain>
    </source>
</reference>
<dbReference type="PANTHER" id="PTHR11709:SF394">
    <property type="entry name" value="FI03373P-RELATED"/>
    <property type="match status" value="1"/>
</dbReference>
<evidence type="ECO:0000256" key="3">
    <source>
        <dbReference type="ARBA" id="ARBA00023002"/>
    </source>
</evidence>
<dbReference type="OrthoDB" id="9757546at2"/>